<dbReference type="AlphaFoldDB" id="A0A518G4D7"/>
<dbReference type="KEGG" id="ahel:Q31a_17620"/>
<evidence type="ECO:0000313" key="3">
    <source>
        <dbReference type="Proteomes" id="UP000318017"/>
    </source>
</evidence>
<sequence>MPTLVSQSTLCELGRLIAEACVQGDNVSAIAERAGVSRTLVSQLRNGSCVGSPTIDKVVAILEAIGESMQIPPHS</sequence>
<keyword evidence="3" id="KW-1185">Reference proteome</keyword>
<dbReference type="GO" id="GO:0003677">
    <property type="term" value="F:DNA binding"/>
    <property type="evidence" value="ECO:0007669"/>
    <property type="project" value="InterPro"/>
</dbReference>
<accession>A0A518G4D7</accession>
<evidence type="ECO:0000313" key="2">
    <source>
        <dbReference type="EMBL" id="QDV23464.1"/>
    </source>
</evidence>
<dbReference type="InterPro" id="IPR010982">
    <property type="entry name" value="Lambda_DNA-bd_dom_sf"/>
</dbReference>
<dbReference type="Gene3D" id="1.10.260.40">
    <property type="entry name" value="lambda repressor-like DNA-binding domains"/>
    <property type="match status" value="1"/>
</dbReference>
<evidence type="ECO:0000259" key="1">
    <source>
        <dbReference type="Pfam" id="PF01381"/>
    </source>
</evidence>
<dbReference type="RefSeq" id="WP_197356417.1">
    <property type="nucleotide sequence ID" value="NZ_CP036298.1"/>
</dbReference>
<organism evidence="2 3">
    <name type="scientific">Aureliella helgolandensis</name>
    <dbReference type="NCBI Taxonomy" id="2527968"/>
    <lineage>
        <taxon>Bacteria</taxon>
        <taxon>Pseudomonadati</taxon>
        <taxon>Planctomycetota</taxon>
        <taxon>Planctomycetia</taxon>
        <taxon>Pirellulales</taxon>
        <taxon>Pirellulaceae</taxon>
        <taxon>Aureliella</taxon>
    </lineage>
</organism>
<dbReference type="Pfam" id="PF01381">
    <property type="entry name" value="HTH_3"/>
    <property type="match status" value="1"/>
</dbReference>
<dbReference type="InterPro" id="IPR001387">
    <property type="entry name" value="Cro/C1-type_HTH"/>
</dbReference>
<feature type="domain" description="HTH cro/C1-type" evidence="1">
    <location>
        <begin position="28"/>
        <end position="69"/>
    </location>
</feature>
<dbReference type="CDD" id="cd00093">
    <property type="entry name" value="HTH_XRE"/>
    <property type="match status" value="1"/>
</dbReference>
<proteinExistence type="predicted"/>
<dbReference type="Proteomes" id="UP000318017">
    <property type="component" value="Chromosome"/>
</dbReference>
<dbReference type="EMBL" id="CP036298">
    <property type="protein sequence ID" value="QDV23464.1"/>
    <property type="molecule type" value="Genomic_DNA"/>
</dbReference>
<protein>
    <submittedName>
        <fullName evidence="2">Helix-turn-helix protein</fullName>
    </submittedName>
</protein>
<name>A0A518G4D7_9BACT</name>
<dbReference type="SUPFAM" id="SSF47413">
    <property type="entry name" value="lambda repressor-like DNA-binding domains"/>
    <property type="match status" value="1"/>
</dbReference>
<reference evidence="2 3" key="1">
    <citation type="submission" date="2019-02" db="EMBL/GenBank/DDBJ databases">
        <title>Deep-cultivation of Planctomycetes and their phenomic and genomic characterization uncovers novel biology.</title>
        <authorList>
            <person name="Wiegand S."/>
            <person name="Jogler M."/>
            <person name="Boedeker C."/>
            <person name="Pinto D."/>
            <person name="Vollmers J."/>
            <person name="Rivas-Marin E."/>
            <person name="Kohn T."/>
            <person name="Peeters S.H."/>
            <person name="Heuer A."/>
            <person name="Rast P."/>
            <person name="Oberbeckmann S."/>
            <person name="Bunk B."/>
            <person name="Jeske O."/>
            <person name="Meyerdierks A."/>
            <person name="Storesund J.E."/>
            <person name="Kallscheuer N."/>
            <person name="Luecker S."/>
            <person name="Lage O.M."/>
            <person name="Pohl T."/>
            <person name="Merkel B.J."/>
            <person name="Hornburger P."/>
            <person name="Mueller R.-W."/>
            <person name="Bruemmer F."/>
            <person name="Labrenz M."/>
            <person name="Spormann A.M."/>
            <person name="Op den Camp H."/>
            <person name="Overmann J."/>
            <person name="Amann R."/>
            <person name="Jetten M.S.M."/>
            <person name="Mascher T."/>
            <person name="Medema M.H."/>
            <person name="Devos D.P."/>
            <person name="Kaster A.-K."/>
            <person name="Ovreas L."/>
            <person name="Rohde M."/>
            <person name="Galperin M.Y."/>
            <person name="Jogler C."/>
        </authorList>
    </citation>
    <scope>NUCLEOTIDE SEQUENCE [LARGE SCALE GENOMIC DNA]</scope>
    <source>
        <strain evidence="2 3">Q31a</strain>
    </source>
</reference>
<gene>
    <name evidence="2" type="ORF">Q31a_17620</name>
</gene>